<organism evidence="2">
    <name type="scientific">Capra hircus</name>
    <name type="common">Goat</name>
    <dbReference type="NCBI Taxonomy" id="9925"/>
    <lineage>
        <taxon>Eukaryota</taxon>
        <taxon>Metazoa</taxon>
        <taxon>Chordata</taxon>
        <taxon>Craniata</taxon>
        <taxon>Vertebrata</taxon>
        <taxon>Euteleostomi</taxon>
        <taxon>Mammalia</taxon>
        <taxon>Eutheria</taxon>
        <taxon>Laurasiatheria</taxon>
        <taxon>Artiodactyla</taxon>
        <taxon>Ruminantia</taxon>
        <taxon>Pecora</taxon>
        <taxon>Bovidae</taxon>
        <taxon>Caprinae</taxon>
        <taxon>Capra</taxon>
    </lineage>
</organism>
<reference evidence="2" key="1">
    <citation type="submission" date="2019-03" db="EMBL/GenBank/DDBJ databases">
        <title>Genome sequencing and reference-guided assembly of Black Bengal Goat (Capra hircus).</title>
        <authorList>
            <person name="Siddiki A.Z."/>
            <person name="Baten A."/>
            <person name="Billah M."/>
            <person name="Alam M.A.U."/>
            <person name="Shawrob K.S.M."/>
            <person name="Saha S."/>
            <person name="Chowdhury M."/>
            <person name="Rahman A.H."/>
            <person name="Stear M."/>
            <person name="Miah G."/>
            <person name="Das G.B."/>
            <person name="Hossain M.M."/>
            <person name="Kumkum M."/>
            <person name="Islam M.S."/>
            <person name="Mollah A.M."/>
            <person name="Ahsan A."/>
            <person name="Tusar F."/>
            <person name="Khan M.K.I."/>
        </authorList>
    </citation>
    <scope>NUCLEOTIDE SEQUENCE [LARGE SCALE GENOMIC DNA]</scope>
</reference>
<feature type="signal peptide" evidence="1">
    <location>
        <begin position="1"/>
        <end position="19"/>
    </location>
</feature>
<keyword evidence="1" id="KW-0732">Signal</keyword>
<dbReference type="Ensembl" id="ENSCHIT00010039468.1">
    <property type="protein sequence ID" value="ENSCHIP00010027956.1"/>
    <property type="gene ID" value="ENSCHIG00010020819.1"/>
</dbReference>
<name>A0A8C2RG62_CAPHI</name>
<proteinExistence type="predicted"/>
<feature type="chain" id="PRO_5046253352" evidence="1">
    <location>
        <begin position="20"/>
        <end position="79"/>
    </location>
</feature>
<evidence type="ECO:0000256" key="1">
    <source>
        <dbReference type="SAM" id="SignalP"/>
    </source>
</evidence>
<reference evidence="2" key="2">
    <citation type="submission" date="2025-08" db="UniProtKB">
        <authorList>
            <consortium name="Ensembl"/>
        </authorList>
    </citation>
    <scope>IDENTIFICATION</scope>
</reference>
<sequence length="79" mass="8812">MFLLKAGGLDLFVFISALARSESKRDGGFKNNWSFDHGEESEGDTDKEFFSSVWATAPFIITALRAFTSEVLNLKLSFV</sequence>
<evidence type="ECO:0000313" key="2">
    <source>
        <dbReference type="Ensembl" id="ENSCHIP00010027956.1"/>
    </source>
</evidence>
<accession>A0A8C2RG62</accession>
<protein>
    <submittedName>
        <fullName evidence="2">Uncharacterized protein</fullName>
    </submittedName>
</protein>
<dbReference type="AlphaFoldDB" id="A0A8C2RG62"/>